<protein>
    <submittedName>
        <fullName evidence="1">Uncharacterized protein</fullName>
    </submittedName>
</protein>
<dbReference type="Proteomes" id="UP000292751">
    <property type="component" value="Unassembled WGS sequence"/>
</dbReference>
<proteinExistence type="predicted"/>
<dbReference type="EMBL" id="SHRX01000006">
    <property type="protein sequence ID" value="TCF00585.1"/>
    <property type="molecule type" value="Genomic_DNA"/>
</dbReference>
<dbReference type="AlphaFoldDB" id="A0A4R0U4S5"/>
<organism evidence="1 2">
    <name type="scientific">Bifidobacterium longum subsp. longum</name>
    <dbReference type="NCBI Taxonomy" id="1679"/>
    <lineage>
        <taxon>Bacteria</taxon>
        <taxon>Bacillati</taxon>
        <taxon>Actinomycetota</taxon>
        <taxon>Actinomycetes</taxon>
        <taxon>Bifidobacteriales</taxon>
        <taxon>Bifidobacteriaceae</taxon>
        <taxon>Bifidobacterium</taxon>
    </lineage>
</organism>
<gene>
    <name evidence="1" type="ORF">MCC10076_0223</name>
</gene>
<accession>A0A4R0U4S5</accession>
<dbReference type="RefSeq" id="WP_117656539.1">
    <property type="nucleotide sequence ID" value="NZ_CP071683.1"/>
</dbReference>
<reference evidence="1 2" key="1">
    <citation type="journal article" date="2018" name="Sci. Rep.">
        <title>Genomic diversity and distribution of Bifidobacterium longum subsp. longum across the human lifespan.</title>
        <authorList>
            <person name="Odamaki T."/>
            <person name="Bottacini F."/>
            <person name="Kato K."/>
            <person name="Mitsuyama E."/>
            <person name="Yoshida K."/>
            <person name="Horigome A."/>
            <person name="Xiao J.Z."/>
            <person name="van Sinderen D."/>
        </authorList>
    </citation>
    <scope>NUCLEOTIDE SEQUENCE [LARGE SCALE GENOMIC DNA]</scope>
    <source>
        <strain evidence="1 2">MCC10076</strain>
    </source>
</reference>
<name>A0A4R0U4S5_BIFLL</name>
<evidence type="ECO:0000313" key="2">
    <source>
        <dbReference type="Proteomes" id="UP000292751"/>
    </source>
</evidence>
<evidence type="ECO:0000313" key="1">
    <source>
        <dbReference type="EMBL" id="TCF00585.1"/>
    </source>
</evidence>
<comment type="caution">
    <text evidence="1">The sequence shown here is derived from an EMBL/GenBank/DDBJ whole genome shotgun (WGS) entry which is preliminary data.</text>
</comment>
<sequence length="113" mass="12663">MGYAVSYKPTKTRARRQTPATKAQRTKDIKDAIRWNVARLEHDTVSSDTVSRSLVIQLLHLNQIAPTADPTGDHVMQQLIKDGIVLRPSKRAGVQVFGREDLINSLKAWVGMK</sequence>